<dbReference type="EMBL" id="DVLY01000172">
    <property type="protein sequence ID" value="HIT98536.1"/>
    <property type="molecule type" value="Genomic_DNA"/>
</dbReference>
<evidence type="ECO:0000256" key="2">
    <source>
        <dbReference type="ARBA" id="ARBA00022679"/>
    </source>
</evidence>
<sequence>MEKLTSEALGRVSLQQYKTMRKRPLYVVLDNVRSLNNVGSVFRSCDAFAVRKLYLCGITARPPHRDIQRTALGATESVEWEYFENTLDAVKALQEQGVEVWAVEQVQGSTSLDAFAPQPEKAYALVFGNEVFGVDQAVVDACQGALEIPQEGTKHSLNIAVCVGAVLWDVFAKMRRISPQIS</sequence>
<dbReference type="Gene3D" id="3.40.1280.10">
    <property type="match status" value="1"/>
</dbReference>
<dbReference type="InterPro" id="IPR001537">
    <property type="entry name" value="SpoU_MeTrfase"/>
</dbReference>
<keyword evidence="1 4" id="KW-0489">Methyltransferase</keyword>
<dbReference type="GO" id="GO:0032259">
    <property type="term" value="P:methylation"/>
    <property type="evidence" value="ECO:0007669"/>
    <property type="project" value="UniProtKB-KW"/>
</dbReference>
<name>A0A9D1HAR6_9FLAO</name>
<proteinExistence type="predicted"/>
<dbReference type="Proteomes" id="UP000824161">
    <property type="component" value="Unassembled WGS sequence"/>
</dbReference>
<dbReference type="PANTHER" id="PTHR46429">
    <property type="entry name" value="23S RRNA (GUANOSINE-2'-O-)-METHYLTRANSFERASE RLMB"/>
    <property type="match status" value="1"/>
</dbReference>
<evidence type="ECO:0000256" key="1">
    <source>
        <dbReference type="ARBA" id="ARBA00022603"/>
    </source>
</evidence>
<evidence type="ECO:0000259" key="3">
    <source>
        <dbReference type="Pfam" id="PF00588"/>
    </source>
</evidence>
<dbReference type="GO" id="GO:0008173">
    <property type="term" value="F:RNA methyltransferase activity"/>
    <property type="evidence" value="ECO:0007669"/>
    <property type="project" value="InterPro"/>
</dbReference>
<evidence type="ECO:0000313" key="5">
    <source>
        <dbReference type="Proteomes" id="UP000824161"/>
    </source>
</evidence>
<comment type="caution">
    <text evidence="4">The sequence shown here is derived from an EMBL/GenBank/DDBJ whole genome shotgun (WGS) entry which is preliminary data.</text>
</comment>
<dbReference type="InterPro" id="IPR004441">
    <property type="entry name" value="rRNA_MeTrfase_TrmH"/>
</dbReference>
<protein>
    <submittedName>
        <fullName evidence="4">RNA methyltransferase</fullName>
    </submittedName>
</protein>
<dbReference type="InterPro" id="IPR029026">
    <property type="entry name" value="tRNA_m1G_MTases_N"/>
</dbReference>
<gene>
    <name evidence="4" type="ORF">IAC44_06850</name>
</gene>
<dbReference type="CDD" id="cd18097">
    <property type="entry name" value="SpoU-like"/>
    <property type="match status" value="1"/>
</dbReference>
<dbReference type="GO" id="GO:0005829">
    <property type="term" value="C:cytosol"/>
    <property type="evidence" value="ECO:0007669"/>
    <property type="project" value="TreeGrafter"/>
</dbReference>
<dbReference type="PANTHER" id="PTHR46429:SF1">
    <property type="entry name" value="23S RRNA (GUANOSINE-2'-O-)-METHYLTRANSFERASE RLMB"/>
    <property type="match status" value="1"/>
</dbReference>
<evidence type="ECO:0000313" key="4">
    <source>
        <dbReference type="EMBL" id="HIT98536.1"/>
    </source>
</evidence>
<feature type="domain" description="tRNA/rRNA methyltransferase SpoU type" evidence="3">
    <location>
        <begin position="25"/>
        <end position="167"/>
    </location>
</feature>
<organism evidence="4 5">
    <name type="scientific">Candidatus Merdimorpha stercoravium</name>
    <dbReference type="NCBI Taxonomy" id="2840863"/>
    <lineage>
        <taxon>Bacteria</taxon>
        <taxon>Pseudomonadati</taxon>
        <taxon>Bacteroidota</taxon>
        <taxon>Flavobacteriia</taxon>
        <taxon>Flavobacteriales</taxon>
        <taxon>Candidatus Merdimorpha</taxon>
    </lineage>
</organism>
<dbReference type="Pfam" id="PF00588">
    <property type="entry name" value="SpoU_methylase"/>
    <property type="match status" value="1"/>
</dbReference>
<keyword evidence="2" id="KW-0808">Transferase</keyword>
<accession>A0A9D1HAR6</accession>
<dbReference type="SUPFAM" id="SSF75217">
    <property type="entry name" value="alpha/beta knot"/>
    <property type="match status" value="1"/>
</dbReference>
<dbReference type="AlphaFoldDB" id="A0A9D1HAR6"/>
<reference evidence="4" key="1">
    <citation type="submission" date="2020-10" db="EMBL/GenBank/DDBJ databases">
        <authorList>
            <person name="Gilroy R."/>
        </authorList>
    </citation>
    <scope>NUCLEOTIDE SEQUENCE</scope>
    <source>
        <strain evidence="4">1383</strain>
    </source>
</reference>
<reference evidence="4" key="2">
    <citation type="journal article" date="2021" name="PeerJ">
        <title>Extensive microbial diversity within the chicken gut microbiome revealed by metagenomics and culture.</title>
        <authorList>
            <person name="Gilroy R."/>
            <person name="Ravi A."/>
            <person name="Getino M."/>
            <person name="Pursley I."/>
            <person name="Horton D.L."/>
            <person name="Alikhan N.F."/>
            <person name="Baker D."/>
            <person name="Gharbi K."/>
            <person name="Hall N."/>
            <person name="Watson M."/>
            <person name="Adriaenssens E.M."/>
            <person name="Foster-Nyarko E."/>
            <person name="Jarju S."/>
            <person name="Secka A."/>
            <person name="Antonio M."/>
            <person name="Oren A."/>
            <person name="Chaudhuri R.R."/>
            <person name="La Ragione R."/>
            <person name="Hildebrand F."/>
            <person name="Pallen M.J."/>
        </authorList>
    </citation>
    <scope>NUCLEOTIDE SEQUENCE</scope>
    <source>
        <strain evidence="4">1383</strain>
    </source>
</reference>
<dbReference type="InterPro" id="IPR029028">
    <property type="entry name" value="Alpha/beta_knot_MTases"/>
</dbReference>
<dbReference type="GO" id="GO:0006396">
    <property type="term" value="P:RNA processing"/>
    <property type="evidence" value="ECO:0007669"/>
    <property type="project" value="InterPro"/>
</dbReference>
<dbReference type="GO" id="GO:0003723">
    <property type="term" value="F:RNA binding"/>
    <property type="evidence" value="ECO:0007669"/>
    <property type="project" value="InterPro"/>
</dbReference>